<evidence type="ECO:0000256" key="7">
    <source>
        <dbReference type="ARBA" id="ARBA00023237"/>
    </source>
</evidence>
<dbReference type="Gene3D" id="1.20.1600.10">
    <property type="entry name" value="Outer membrane efflux proteins (OEP)"/>
    <property type="match status" value="1"/>
</dbReference>
<evidence type="ECO:0000256" key="4">
    <source>
        <dbReference type="ARBA" id="ARBA00022452"/>
    </source>
</evidence>
<feature type="region of interest" description="Disordered" evidence="9">
    <location>
        <begin position="22"/>
        <end position="68"/>
    </location>
</feature>
<evidence type="ECO:0000256" key="10">
    <source>
        <dbReference type="SAM" id="SignalP"/>
    </source>
</evidence>
<evidence type="ECO:0000256" key="3">
    <source>
        <dbReference type="ARBA" id="ARBA00022448"/>
    </source>
</evidence>
<dbReference type="AlphaFoldDB" id="A0A1G7GQ80"/>
<dbReference type="PANTHER" id="PTHR30026">
    <property type="entry name" value="OUTER MEMBRANE PROTEIN TOLC"/>
    <property type="match status" value="1"/>
</dbReference>
<keyword evidence="12" id="KW-1185">Reference proteome</keyword>
<keyword evidence="5" id="KW-0812">Transmembrane</keyword>
<gene>
    <name evidence="11" type="ORF">SAMN05444167_0767</name>
</gene>
<dbReference type="Proteomes" id="UP000182427">
    <property type="component" value="Chromosome I"/>
</dbReference>
<feature type="coiled-coil region" evidence="8">
    <location>
        <begin position="597"/>
        <end position="635"/>
    </location>
</feature>
<dbReference type="GO" id="GO:1990281">
    <property type="term" value="C:efflux pump complex"/>
    <property type="evidence" value="ECO:0007669"/>
    <property type="project" value="TreeGrafter"/>
</dbReference>
<evidence type="ECO:0000256" key="9">
    <source>
        <dbReference type="SAM" id="MobiDB-lite"/>
    </source>
</evidence>
<dbReference type="PANTHER" id="PTHR30026:SF23">
    <property type="entry name" value="TO APRF-PUTATIVE OUTER MEMBRANE EFFLUX PROTEIN OR SECRETED ALKALINE PHOSPHATASE-RELATED"/>
    <property type="match status" value="1"/>
</dbReference>
<protein>
    <submittedName>
        <fullName evidence="11">Outer membrane protein TolC</fullName>
    </submittedName>
</protein>
<evidence type="ECO:0000256" key="1">
    <source>
        <dbReference type="ARBA" id="ARBA00004442"/>
    </source>
</evidence>
<name>A0A1G7GQ80_9BACT</name>
<keyword evidence="4" id="KW-1134">Transmembrane beta strand</keyword>
<dbReference type="InterPro" id="IPR003423">
    <property type="entry name" value="OMP_efflux"/>
</dbReference>
<evidence type="ECO:0000313" key="12">
    <source>
        <dbReference type="Proteomes" id="UP000182427"/>
    </source>
</evidence>
<reference evidence="11 12" key="1">
    <citation type="submission" date="2016-10" db="EMBL/GenBank/DDBJ databases">
        <authorList>
            <person name="de Groot N.N."/>
        </authorList>
    </citation>
    <scope>NUCLEOTIDE SEQUENCE [LARGE SCALE GENOMIC DNA]</scope>
    <source>
        <strain evidence="11 12">GAS232</strain>
    </source>
</reference>
<evidence type="ECO:0000256" key="2">
    <source>
        <dbReference type="ARBA" id="ARBA00007613"/>
    </source>
</evidence>
<comment type="similarity">
    <text evidence="2">Belongs to the outer membrane factor (OMF) (TC 1.B.17) family.</text>
</comment>
<dbReference type="GO" id="GO:0015562">
    <property type="term" value="F:efflux transmembrane transporter activity"/>
    <property type="evidence" value="ECO:0007669"/>
    <property type="project" value="InterPro"/>
</dbReference>
<organism evidence="11 12">
    <name type="scientific">Terriglobus roseus</name>
    <dbReference type="NCBI Taxonomy" id="392734"/>
    <lineage>
        <taxon>Bacteria</taxon>
        <taxon>Pseudomonadati</taxon>
        <taxon>Acidobacteriota</taxon>
        <taxon>Terriglobia</taxon>
        <taxon>Terriglobales</taxon>
        <taxon>Acidobacteriaceae</taxon>
        <taxon>Terriglobus</taxon>
    </lineage>
</organism>
<dbReference type="EMBL" id="LT629690">
    <property type="protein sequence ID" value="SDE90328.1"/>
    <property type="molecule type" value="Genomic_DNA"/>
</dbReference>
<dbReference type="InterPro" id="IPR051906">
    <property type="entry name" value="TolC-like"/>
</dbReference>
<feature type="compositionally biased region" description="Pro residues" evidence="9">
    <location>
        <begin position="26"/>
        <end position="36"/>
    </location>
</feature>
<dbReference type="SUPFAM" id="SSF56954">
    <property type="entry name" value="Outer membrane efflux proteins (OEP)"/>
    <property type="match status" value="1"/>
</dbReference>
<feature type="compositionally biased region" description="Polar residues" evidence="9">
    <location>
        <begin position="43"/>
        <end position="57"/>
    </location>
</feature>
<accession>A0A1G7GQ80</accession>
<proteinExistence type="inferred from homology"/>
<keyword evidence="10" id="KW-0732">Signal</keyword>
<evidence type="ECO:0000256" key="8">
    <source>
        <dbReference type="SAM" id="Coils"/>
    </source>
</evidence>
<comment type="subcellular location">
    <subcellularLocation>
        <location evidence="1">Cell outer membrane</location>
    </subcellularLocation>
</comment>
<evidence type="ECO:0000256" key="6">
    <source>
        <dbReference type="ARBA" id="ARBA00023136"/>
    </source>
</evidence>
<dbReference type="GO" id="GO:0015288">
    <property type="term" value="F:porin activity"/>
    <property type="evidence" value="ECO:0007669"/>
    <property type="project" value="TreeGrafter"/>
</dbReference>
<dbReference type="GO" id="GO:0009279">
    <property type="term" value="C:cell outer membrane"/>
    <property type="evidence" value="ECO:0007669"/>
    <property type="project" value="UniProtKB-SubCell"/>
</dbReference>
<keyword evidence="3" id="KW-0813">Transport</keyword>
<feature type="chain" id="PRO_5009241140" evidence="10">
    <location>
        <begin position="24"/>
        <end position="719"/>
    </location>
</feature>
<dbReference type="OrthoDB" id="102194at2"/>
<dbReference type="Pfam" id="PF02321">
    <property type="entry name" value="OEP"/>
    <property type="match status" value="2"/>
</dbReference>
<evidence type="ECO:0000313" key="11">
    <source>
        <dbReference type="EMBL" id="SDE90328.1"/>
    </source>
</evidence>
<evidence type="ECO:0000256" key="5">
    <source>
        <dbReference type="ARBA" id="ARBA00022692"/>
    </source>
</evidence>
<keyword evidence="6" id="KW-0472">Membrane</keyword>
<keyword evidence="7" id="KW-0998">Cell outer membrane</keyword>
<keyword evidence="8" id="KW-0175">Coiled coil</keyword>
<dbReference type="RefSeq" id="WP_083343982.1">
    <property type="nucleotide sequence ID" value="NZ_LT629690.1"/>
</dbReference>
<sequence length="719" mass="76923">MKRARIRMLLLFAGCGAAAVAHAQQQPPPYTAPPSLHPDATSAPGQQTPPASQQPRSTPEAPLPQPDASTMDLRAIKPLSTQPPVPARMSNAMQKAANSNVHPAAETPSAMSTGVFNIIAAYRASHVAALAAGTPSRLAGLVRDGKLYLSLHDALALAIENNLDVEVGRYSLALADTDLLRAKGGGTLRGVDYSIQQTAAGVGATATPLLITTTTQNGSPTNASVTDLSQVTQIGNTQQQTLSQNNTDTFSVGPNIPVFDPTVIAQVGYLHRSNQTSLIGTTDTTDSTTSSDPGPLSFLSAGVDYQQGFSPGTQIDAFASNAPSVLYGDTSQYDPFHTPSTSVTVTQPLLRGRGRSVNLRFLRIARIDQRVSRLVFEQQLLETVYGVSRLYYDLVSLGENIAVKEQSLAAAQRLLQDDRNQVDEGTLPPIELTRAQALVSSSRLDLIQSRGLYRQQEVILREQLVRNLADPAAQMLSIVPTDHITVPDDVPVPDVPTLTADALANRPDLAQAGLQIQANELAANGSRNGVKPMLNAYANVQTRGSSLVPYQTIGSAGNGMLQAPAALTTGGLRLSTIYQAGIQLNLPLRNRIAQSDAARDAIQLRRAEARNEKLANDVRQQVENAAIALENAHEAYTAAVESSNYQQQLLQAEIDKFSVGASTNYMIIQDQAYLAQARSTEVAARSDWMKAQMALDRSLGDLLEKNRIEFEDAVEGHVP</sequence>
<feature type="signal peptide" evidence="10">
    <location>
        <begin position="1"/>
        <end position="23"/>
    </location>
</feature>